<keyword evidence="2" id="KW-1185">Reference proteome</keyword>
<name>A0A0M3HH34_ASCLU</name>
<proteinExistence type="predicted"/>
<feature type="region of interest" description="Disordered" evidence="1">
    <location>
        <begin position="1"/>
        <end position="28"/>
    </location>
</feature>
<organism evidence="2 3">
    <name type="scientific">Ascaris lumbricoides</name>
    <name type="common">Giant roundworm</name>
    <dbReference type="NCBI Taxonomy" id="6252"/>
    <lineage>
        <taxon>Eukaryota</taxon>
        <taxon>Metazoa</taxon>
        <taxon>Ecdysozoa</taxon>
        <taxon>Nematoda</taxon>
        <taxon>Chromadorea</taxon>
        <taxon>Rhabditida</taxon>
        <taxon>Spirurina</taxon>
        <taxon>Ascaridomorpha</taxon>
        <taxon>Ascaridoidea</taxon>
        <taxon>Ascarididae</taxon>
        <taxon>Ascaris</taxon>
    </lineage>
</organism>
<evidence type="ECO:0000313" key="2">
    <source>
        <dbReference type="Proteomes" id="UP000036681"/>
    </source>
</evidence>
<sequence length="78" mass="8809">MKKIEEKKATDSILPNARMQKGVSQPSKEKYLQEGANKYSLIGALESNASNSSDMSSDDTLMIEPIRIARQLLFRIHR</sequence>
<dbReference type="WBParaSite" id="ALUE_0000082901-mRNA-1">
    <property type="protein sequence ID" value="ALUE_0000082901-mRNA-1"/>
    <property type="gene ID" value="ALUE_0000082901"/>
</dbReference>
<protein>
    <submittedName>
        <fullName evidence="3">Uncharacterized protein</fullName>
    </submittedName>
</protein>
<dbReference type="AlphaFoldDB" id="A0A0M3HH34"/>
<evidence type="ECO:0000256" key="1">
    <source>
        <dbReference type="SAM" id="MobiDB-lite"/>
    </source>
</evidence>
<evidence type="ECO:0000313" key="3">
    <source>
        <dbReference type="WBParaSite" id="ALUE_0000082901-mRNA-1"/>
    </source>
</evidence>
<accession>A0A0M3HH34</accession>
<reference evidence="3" key="1">
    <citation type="submission" date="2017-02" db="UniProtKB">
        <authorList>
            <consortium name="WormBaseParasite"/>
        </authorList>
    </citation>
    <scope>IDENTIFICATION</scope>
</reference>
<dbReference type="Proteomes" id="UP000036681">
    <property type="component" value="Unplaced"/>
</dbReference>
<feature type="compositionally biased region" description="Basic and acidic residues" evidence="1">
    <location>
        <begin position="1"/>
        <end position="10"/>
    </location>
</feature>